<dbReference type="PROSITE" id="PS50215">
    <property type="entry name" value="ADAM_MEPRO"/>
    <property type="match status" value="1"/>
</dbReference>
<keyword evidence="3" id="KW-0645">Protease</keyword>
<keyword evidence="3" id="KW-0378">Hydrolase</keyword>
<evidence type="ECO:0000259" key="2">
    <source>
        <dbReference type="PROSITE" id="PS50215"/>
    </source>
</evidence>
<dbReference type="EMBL" id="JANFQO010000005">
    <property type="protein sequence ID" value="MCQ4164604.1"/>
    <property type="molecule type" value="Genomic_DNA"/>
</dbReference>
<dbReference type="RefSeq" id="WP_255913450.1">
    <property type="nucleotide sequence ID" value="NZ_JANFQO010000005.1"/>
</dbReference>
<keyword evidence="1" id="KW-0732">Signal</keyword>
<evidence type="ECO:0000256" key="1">
    <source>
        <dbReference type="SAM" id="SignalP"/>
    </source>
</evidence>
<dbReference type="InterPro" id="IPR024079">
    <property type="entry name" value="MetalloPept_cat_dom_sf"/>
</dbReference>
<proteinExistence type="predicted"/>
<dbReference type="Gene3D" id="3.40.390.10">
    <property type="entry name" value="Collagenase (Catalytic Domain)"/>
    <property type="match status" value="1"/>
</dbReference>
<feature type="signal peptide" evidence="1">
    <location>
        <begin position="1"/>
        <end position="19"/>
    </location>
</feature>
<name>A0ABT1QQQ8_9GAMM</name>
<keyword evidence="4" id="KW-1185">Reference proteome</keyword>
<protein>
    <submittedName>
        <fullName evidence="3">Zinc-dependent metalloprotease</fullName>
    </submittedName>
</protein>
<reference evidence="3" key="1">
    <citation type="submission" date="2022-07" db="EMBL/GenBank/DDBJ databases">
        <title>Tahibacter sp., a new gammaproteobacterium isolated from the silt sample collected at pig farm.</title>
        <authorList>
            <person name="Chen H."/>
        </authorList>
    </citation>
    <scope>NUCLEOTIDE SEQUENCE</scope>
    <source>
        <strain evidence="3">P2K</strain>
    </source>
</reference>
<dbReference type="GO" id="GO:0008237">
    <property type="term" value="F:metallopeptidase activity"/>
    <property type="evidence" value="ECO:0007669"/>
    <property type="project" value="UniProtKB-KW"/>
</dbReference>
<comment type="caution">
    <text evidence="3">The sequence shown here is derived from an EMBL/GenBank/DDBJ whole genome shotgun (WGS) entry which is preliminary data.</text>
</comment>
<dbReference type="InterPro" id="IPR001590">
    <property type="entry name" value="Peptidase_M12B"/>
</dbReference>
<keyword evidence="3" id="KW-0482">Metalloprotease</keyword>
<gene>
    <name evidence="3" type="ORF">NM961_07765</name>
</gene>
<dbReference type="SUPFAM" id="SSF55486">
    <property type="entry name" value="Metalloproteases ('zincins'), catalytic domain"/>
    <property type="match status" value="1"/>
</dbReference>
<evidence type="ECO:0000313" key="4">
    <source>
        <dbReference type="Proteomes" id="UP001165498"/>
    </source>
</evidence>
<sequence>MKRYVLASTLAAFCFSASAQTPINLITFVAPQPAQSPPGEFLESWSAGFNTASLSSGISSLRLNLPDGAVETVDLVYFEPRHGYLAVDLDGDGDTEDVIDPNASPEEISWRWYGRSSNWTVALTLESGVLAGRISGPDHRYGIKPGRNGTTLLGLVNSEHWQLHSGDTDEDAHQLVSSIAEPDKKNDELSSKSVAVPMAWDTTCAAPLEPGVRVVDLLILYTSGVVDSSGGTSAGARAAIQSSMDDVSQSLRNTGISRLKFALRGIEAADTLVSYDTLSLSDALRAFGGWEDLPAPDYIGFPGNSHVLARRNANEADIVALARAADDGTCGVSLIQHKTLSGYLREPGAGFEKFAYLVFNPNCNADRLNLAHELGHLFGMEHDPKNATSVLAATRSCPWSHGHRRTSTIPGDPLRFRTVMSYWQNGSASGGPGGCGSSTGCPLIDAYSSTAYEWNGASILPVGTSTSALMIGVPYPAAPNWAAKADDTLVRLAKIVEQFRTSSEIIFLDNFQ</sequence>
<feature type="domain" description="Peptidase M12B" evidence="2">
    <location>
        <begin position="213"/>
        <end position="397"/>
    </location>
</feature>
<feature type="chain" id="PRO_5046979063" evidence="1">
    <location>
        <begin position="20"/>
        <end position="512"/>
    </location>
</feature>
<dbReference type="Proteomes" id="UP001165498">
    <property type="component" value="Unassembled WGS sequence"/>
</dbReference>
<dbReference type="Pfam" id="PF13688">
    <property type="entry name" value="Reprolysin_5"/>
    <property type="match status" value="1"/>
</dbReference>
<accession>A0ABT1QQQ8</accession>
<organism evidence="3 4">
    <name type="scientific">Tahibacter harae</name>
    <dbReference type="NCBI Taxonomy" id="2963937"/>
    <lineage>
        <taxon>Bacteria</taxon>
        <taxon>Pseudomonadati</taxon>
        <taxon>Pseudomonadota</taxon>
        <taxon>Gammaproteobacteria</taxon>
        <taxon>Lysobacterales</taxon>
        <taxon>Rhodanobacteraceae</taxon>
        <taxon>Tahibacter</taxon>
    </lineage>
</organism>
<evidence type="ECO:0000313" key="3">
    <source>
        <dbReference type="EMBL" id="MCQ4164604.1"/>
    </source>
</evidence>